<dbReference type="SUPFAM" id="SSF47473">
    <property type="entry name" value="EF-hand"/>
    <property type="match status" value="1"/>
</dbReference>
<keyword evidence="1" id="KW-0106">Calcium</keyword>
<dbReference type="PROSITE" id="PS50222">
    <property type="entry name" value="EF_HAND_2"/>
    <property type="match status" value="2"/>
</dbReference>
<dbReference type="PROSITE" id="PS00018">
    <property type="entry name" value="EF_HAND_1"/>
    <property type="match status" value="2"/>
</dbReference>
<proteinExistence type="predicted"/>
<reference evidence="2" key="1">
    <citation type="submission" date="2020-11" db="EMBL/GenBank/DDBJ databases">
        <authorList>
            <person name="Tran Van P."/>
        </authorList>
    </citation>
    <scope>NUCLEOTIDE SEQUENCE</scope>
</reference>
<sequence length="215" mass="24944">VMSTRIYGKDVDMSIAREALKSEMKPLGQRGTSEIFKRKMKTLFRFSDVNQDGKLTWDDFEVASREIVKFGGLTKEEADEFKKYQRMKWDFFFDLKGVNSDQDFLTEDQYLTAMAEMINIPEVEDEGNYDEYVVPFFFKALDLNGDGKISMKEYIKLFQAHGVPEREAMKAFKSLDVNGDGEVSFNEFCAANLEYMFCEVEDKPCKEMFGPLVQK</sequence>
<dbReference type="Pfam" id="PF13499">
    <property type="entry name" value="EF-hand_7"/>
    <property type="match status" value="1"/>
</dbReference>
<gene>
    <name evidence="2" type="ORF">CTOB1V02_LOCUS13301</name>
</gene>
<dbReference type="InterPro" id="IPR011992">
    <property type="entry name" value="EF-hand-dom_pair"/>
</dbReference>
<dbReference type="Pfam" id="PF13833">
    <property type="entry name" value="EF-hand_8"/>
    <property type="match status" value="1"/>
</dbReference>
<dbReference type="OrthoDB" id="427950at2759"/>
<dbReference type="AlphaFoldDB" id="A0A7R8WVY0"/>
<accession>A0A7R8WVY0</accession>
<evidence type="ECO:0000256" key="1">
    <source>
        <dbReference type="ARBA" id="ARBA00022837"/>
    </source>
</evidence>
<dbReference type="Gene3D" id="1.10.238.10">
    <property type="entry name" value="EF-hand"/>
    <property type="match status" value="1"/>
</dbReference>
<feature type="non-terminal residue" evidence="2">
    <location>
        <position position="1"/>
    </location>
</feature>
<name>A0A7R8WVY0_9CRUS</name>
<organism evidence="2">
    <name type="scientific">Cyprideis torosa</name>
    <dbReference type="NCBI Taxonomy" id="163714"/>
    <lineage>
        <taxon>Eukaryota</taxon>
        <taxon>Metazoa</taxon>
        <taxon>Ecdysozoa</taxon>
        <taxon>Arthropoda</taxon>
        <taxon>Crustacea</taxon>
        <taxon>Oligostraca</taxon>
        <taxon>Ostracoda</taxon>
        <taxon>Podocopa</taxon>
        <taxon>Podocopida</taxon>
        <taxon>Cytherocopina</taxon>
        <taxon>Cytheroidea</taxon>
        <taxon>Cytherideidae</taxon>
        <taxon>Cyprideis</taxon>
    </lineage>
</organism>
<dbReference type="InterPro" id="IPR018247">
    <property type="entry name" value="EF_Hand_1_Ca_BS"/>
</dbReference>
<dbReference type="InterPro" id="IPR002048">
    <property type="entry name" value="EF_hand_dom"/>
</dbReference>
<protein>
    <submittedName>
        <fullName evidence="2">Uncharacterized protein</fullName>
    </submittedName>
</protein>
<dbReference type="GO" id="GO:0005509">
    <property type="term" value="F:calcium ion binding"/>
    <property type="evidence" value="ECO:0007669"/>
    <property type="project" value="InterPro"/>
</dbReference>
<dbReference type="CDD" id="cd00051">
    <property type="entry name" value="EFh"/>
    <property type="match status" value="1"/>
</dbReference>
<dbReference type="SMART" id="SM00054">
    <property type="entry name" value="EFh"/>
    <property type="match status" value="3"/>
</dbReference>
<evidence type="ECO:0000313" key="2">
    <source>
        <dbReference type="EMBL" id="CAD7235486.1"/>
    </source>
</evidence>
<dbReference type="EMBL" id="OB673051">
    <property type="protein sequence ID" value="CAD7235486.1"/>
    <property type="molecule type" value="Genomic_DNA"/>
</dbReference>